<name>A0A4R6YPS2_9GAMM</name>
<dbReference type="InterPro" id="IPR001590">
    <property type="entry name" value="Peptidase_M12B"/>
</dbReference>
<gene>
    <name evidence="3" type="ORF">DFR29_115140</name>
</gene>
<feature type="chain" id="PRO_5020185908" evidence="1">
    <location>
        <begin position="25"/>
        <end position="652"/>
    </location>
</feature>
<dbReference type="GO" id="GO:0004222">
    <property type="term" value="F:metalloendopeptidase activity"/>
    <property type="evidence" value="ECO:0007669"/>
    <property type="project" value="InterPro"/>
</dbReference>
<feature type="signal peptide" evidence="1">
    <location>
        <begin position="1"/>
        <end position="24"/>
    </location>
</feature>
<dbReference type="Gene3D" id="2.60.40.10">
    <property type="entry name" value="Immunoglobulins"/>
    <property type="match status" value="1"/>
</dbReference>
<dbReference type="InterPro" id="IPR013783">
    <property type="entry name" value="Ig-like_fold"/>
</dbReference>
<dbReference type="Proteomes" id="UP000295293">
    <property type="component" value="Unassembled WGS sequence"/>
</dbReference>
<evidence type="ECO:0000256" key="1">
    <source>
        <dbReference type="SAM" id="SignalP"/>
    </source>
</evidence>
<dbReference type="EMBL" id="SNZH01000015">
    <property type="protein sequence ID" value="TDR39750.1"/>
    <property type="molecule type" value="Genomic_DNA"/>
</dbReference>
<dbReference type="AlphaFoldDB" id="A0A4R6YPS2"/>
<organism evidence="3 4">
    <name type="scientific">Tahibacter aquaticus</name>
    <dbReference type="NCBI Taxonomy" id="520092"/>
    <lineage>
        <taxon>Bacteria</taxon>
        <taxon>Pseudomonadati</taxon>
        <taxon>Pseudomonadota</taxon>
        <taxon>Gammaproteobacteria</taxon>
        <taxon>Lysobacterales</taxon>
        <taxon>Rhodanobacteraceae</taxon>
        <taxon>Tahibacter</taxon>
    </lineage>
</organism>
<feature type="domain" description="Peptidase M12B" evidence="2">
    <location>
        <begin position="206"/>
        <end position="394"/>
    </location>
</feature>
<evidence type="ECO:0000313" key="4">
    <source>
        <dbReference type="Proteomes" id="UP000295293"/>
    </source>
</evidence>
<protein>
    <submittedName>
        <fullName evidence="3">Metallopeptidase family M12-like protein</fullName>
    </submittedName>
</protein>
<dbReference type="RefSeq" id="WP_133820746.1">
    <property type="nucleotide sequence ID" value="NZ_SNZH01000015.1"/>
</dbReference>
<proteinExistence type="predicted"/>
<dbReference type="SUPFAM" id="SSF55486">
    <property type="entry name" value="Metalloproteases ('zincins'), catalytic domain"/>
    <property type="match status" value="1"/>
</dbReference>
<reference evidence="3 4" key="1">
    <citation type="submission" date="2019-03" db="EMBL/GenBank/DDBJ databases">
        <title>Genomic Encyclopedia of Type Strains, Phase IV (KMG-IV): sequencing the most valuable type-strain genomes for metagenomic binning, comparative biology and taxonomic classification.</title>
        <authorList>
            <person name="Goeker M."/>
        </authorList>
    </citation>
    <scope>NUCLEOTIDE SEQUENCE [LARGE SCALE GENOMIC DNA]</scope>
    <source>
        <strain evidence="3 4">DSM 21667</strain>
    </source>
</reference>
<comment type="caution">
    <text evidence="3">The sequence shown here is derived from an EMBL/GenBank/DDBJ whole genome shotgun (WGS) entry which is preliminary data.</text>
</comment>
<dbReference type="GO" id="GO:0006508">
    <property type="term" value="P:proteolysis"/>
    <property type="evidence" value="ECO:0007669"/>
    <property type="project" value="InterPro"/>
</dbReference>
<keyword evidence="1" id="KW-0732">Signal</keyword>
<evidence type="ECO:0000259" key="2">
    <source>
        <dbReference type="PROSITE" id="PS50215"/>
    </source>
</evidence>
<dbReference type="OrthoDB" id="5242130at2"/>
<evidence type="ECO:0000313" key="3">
    <source>
        <dbReference type="EMBL" id="TDR39750.1"/>
    </source>
</evidence>
<keyword evidence="4" id="KW-1185">Reference proteome</keyword>
<dbReference type="Pfam" id="PF13583">
    <property type="entry name" value="Reprolysin_4"/>
    <property type="match status" value="1"/>
</dbReference>
<dbReference type="InterPro" id="IPR024079">
    <property type="entry name" value="MetalloPept_cat_dom_sf"/>
</dbReference>
<sequence length="652" mass="67293">MQIQRLAAVIGALLSLAAPSVVFAADTSFWSDIDAPAAAKADAAAGRSIALDVGALRRFVDLESTRGASLALPLPEGGFAEFVLEDSGTLPAELAAKYPEIRSLKGIDADGNQVRIDISPIGFQAMVFAHDGGIWLVQPQDLEANAASASKLGFDTGVHAYRSLRREALGSRGFQCSVEGEHRHDDGLPALKAGPAIDTVTGSQRRTLRVAIAATGEYTAVFGGTVSAGLAAITTALNRVNQIYERDFNVRMTLVPNNNLIVYTNASTDPYSNGNGPTMLGQNQTNLTSRIGSANYDIGHVFSTGGGGVAGLGVICSSGSKARGVTGQSNPVGDPFYIDYVAHEMGHQFGGNHTFNSSTGSCGGGNRSASSAYETGSGATIMAYAGICGSDDLQPNSDAYFHARSLDEIGARLAATTCGTSSTAPNTAPVIAPLNTAYVIPAKTPFELTASATDADGDALSYTWEEYDLGAATAVNVDNGSSPIARSFNPSSSGTRTFPRLSNLLANTTAKGEILPQVNRTALKFRVTVRDNHAGGGASVSADLPAIRVVATAAPFAVTAPNTALTWTRNASATVTWNVGGTTAAPISCAAVDIALSTDGGNTFATTLASNVANSGSRSVTVPNTASSQARVRVKCRNNIFFDVSNVNFSIN</sequence>
<dbReference type="Gene3D" id="3.40.390.10">
    <property type="entry name" value="Collagenase (Catalytic Domain)"/>
    <property type="match status" value="1"/>
</dbReference>
<accession>A0A4R6YPS2</accession>
<dbReference type="PROSITE" id="PS50215">
    <property type="entry name" value="ADAM_MEPRO"/>
    <property type="match status" value="1"/>
</dbReference>